<dbReference type="Gene3D" id="3.30.300.30">
    <property type="match status" value="1"/>
</dbReference>
<dbReference type="RefSeq" id="WP_202246536.1">
    <property type="nucleotide sequence ID" value="NZ_JAESIY010000016.1"/>
</dbReference>
<dbReference type="InterPro" id="IPR045851">
    <property type="entry name" value="AMP-bd_C_sf"/>
</dbReference>
<dbReference type="Pfam" id="PF00501">
    <property type="entry name" value="AMP-binding"/>
    <property type="match status" value="1"/>
</dbReference>
<dbReference type="InterPro" id="IPR042099">
    <property type="entry name" value="ANL_N_sf"/>
</dbReference>
<protein>
    <submittedName>
        <fullName evidence="5">Amino acid adenylation domain-containing protein</fullName>
    </submittedName>
</protein>
<feature type="domain" description="AMP-binding enzyme C-terminal" evidence="4">
    <location>
        <begin position="427"/>
        <end position="500"/>
    </location>
</feature>
<dbReference type="PANTHER" id="PTHR44845">
    <property type="entry name" value="CARRIER DOMAIN-CONTAINING PROTEIN"/>
    <property type="match status" value="1"/>
</dbReference>
<sequence length="513" mass="57158">MISTKNLASLNTTLHKVLEDAALEFPDKVAVKDASGKSLTYAEFLLRAKSVGYALRTEGAVRNKPVGILMDRSADMIVAIFGILFSGAPYLPLDPAAPASRNSKILSLAEATLLVTSKLTDVDMPQGAYGHLILENIIADTHAENVDLEYINDADDLAYVIFTSGSTGDPKGVMIEHRSVVNRLQWMKEEYELYHEDVLIQKTPYIFDVSVWELFLWCFAGSSLYVLEPGYEKFPQTIVSAVEEHKVSYIHFIPSLLNVFLNYVGPTELKGLASLKYVFCSGESLGVALAEKFYGQFNYEHIRLVNFYGPTEATVDVTYYNVLPQDLGQTIPIGHAIANTEIHIIDGDNVLQEGEVGELAISGVNLARGYINQPGLTDQYFVYHEQLGKRIYKSGDQASMNSDGLIHFYGRNDDQVKVRGIRIELGEIENILLRHASVEECVVILDKKSDNVMFIVAYIINSDNANLEDIKEYVKSSLPMYMIPNRYVEVTDLPRLASGKIDRKQLRSGVLTS</sequence>
<gene>
    <name evidence="5" type="ORF">JL102_21495</name>
</gene>
<name>A0A937FD65_9BACT</name>
<comment type="caution">
    <text evidence="5">The sequence shown here is derived from an EMBL/GenBank/DDBJ whole genome shotgun (WGS) entry which is preliminary data.</text>
</comment>
<evidence type="ECO:0000313" key="6">
    <source>
        <dbReference type="Proteomes" id="UP000659388"/>
    </source>
</evidence>
<dbReference type="InterPro" id="IPR020845">
    <property type="entry name" value="AMP-binding_CS"/>
</dbReference>
<dbReference type="Pfam" id="PF13193">
    <property type="entry name" value="AMP-binding_C"/>
    <property type="match status" value="1"/>
</dbReference>
<evidence type="ECO:0000313" key="5">
    <source>
        <dbReference type="EMBL" id="MBL3658740.1"/>
    </source>
</evidence>
<keyword evidence="2" id="KW-0597">Phosphoprotein</keyword>
<dbReference type="InterPro" id="IPR025110">
    <property type="entry name" value="AMP-bd_C"/>
</dbReference>
<accession>A0A937FD65</accession>
<evidence type="ECO:0000259" key="4">
    <source>
        <dbReference type="Pfam" id="PF13193"/>
    </source>
</evidence>
<dbReference type="PRINTS" id="PR00154">
    <property type="entry name" value="AMPBINDING"/>
</dbReference>
<proteinExistence type="predicted"/>
<keyword evidence="6" id="KW-1185">Reference proteome</keyword>
<keyword evidence="1" id="KW-0596">Phosphopantetheine</keyword>
<reference evidence="5" key="1">
    <citation type="submission" date="2021-01" db="EMBL/GenBank/DDBJ databases">
        <title>Fulvivirga kasyanovii gen. nov., sp nov., a novel member of the phylum Bacteroidetes isolated from seawater in a mussel farm.</title>
        <authorList>
            <person name="Zhao L.-H."/>
            <person name="Wang Z.-J."/>
        </authorList>
    </citation>
    <scope>NUCLEOTIDE SEQUENCE</scope>
    <source>
        <strain evidence="5">2943</strain>
    </source>
</reference>
<dbReference type="InterPro" id="IPR000873">
    <property type="entry name" value="AMP-dep_synth/lig_dom"/>
</dbReference>
<dbReference type="InterPro" id="IPR020459">
    <property type="entry name" value="AMP-binding"/>
</dbReference>
<dbReference type="Gene3D" id="3.40.50.12780">
    <property type="entry name" value="N-terminal domain of ligase-like"/>
    <property type="match status" value="1"/>
</dbReference>
<dbReference type="PROSITE" id="PS00455">
    <property type="entry name" value="AMP_BINDING"/>
    <property type="match status" value="1"/>
</dbReference>
<dbReference type="CDD" id="cd05930">
    <property type="entry name" value="A_NRPS"/>
    <property type="match status" value="1"/>
</dbReference>
<dbReference type="SUPFAM" id="SSF56801">
    <property type="entry name" value="Acetyl-CoA synthetase-like"/>
    <property type="match status" value="1"/>
</dbReference>
<dbReference type="NCBIfam" id="TIGR01733">
    <property type="entry name" value="AA-adenyl-dom"/>
    <property type="match status" value="1"/>
</dbReference>
<dbReference type="EMBL" id="JAESIY010000016">
    <property type="protein sequence ID" value="MBL3658740.1"/>
    <property type="molecule type" value="Genomic_DNA"/>
</dbReference>
<dbReference type="Proteomes" id="UP000659388">
    <property type="component" value="Unassembled WGS sequence"/>
</dbReference>
<organism evidence="5 6">
    <name type="scientific">Fulvivirga sediminis</name>
    <dbReference type="NCBI Taxonomy" id="2803949"/>
    <lineage>
        <taxon>Bacteria</taxon>
        <taxon>Pseudomonadati</taxon>
        <taxon>Bacteroidota</taxon>
        <taxon>Cytophagia</taxon>
        <taxon>Cytophagales</taxon>
        <taxon>Fulvivirgaceae</taxon>
        <taxon>Fulvivirga</taxon>
    </lineage>
</organism>
<evidence type="ECO:0000256" key="2">
    <source>
        <dbReference type="ARBA" id="ARBA00022553"/>
    </source>
</evidence>
<dbReference type="InterPro" id="IPR010071">
    <property type="entry name" value="AA_adenyl_dom"/>
</dbReference>
<evidence type="ECO:0000256" key="1">
    <source>
        <dbReference type="ARBA" id="ARBA00022450"/>
    </source>
</evidence>
<feature type="domain" description="AMP-dependent synthetase/ligase" evidence="3">
    <location>
        <begin position="18"/>
        <end position="370"/>
    </location>
</feature>
<dbReference type="PANTHER" id="PTHR44845:SF7">
    <property type="entry name" value="PLIPASTATIN SYNTHASE SUBUNIT D"/>
    <property type="match status" value="1"/>
</dbReference>
<dbReference type="AlphaFoldDB" id="A0A937FD65"/>
<evidence type="ECO:0000259" key="3">
    <source>
        <dbReference type="Pfam" id="PF00501"/>
    </source>
</evidence>